<protein>
    <submittedName>
        <fullName evidence="3">MEIG1 protein</fullName>
    </submittedName>
</protein>
<name>A0A7K7W3E3_9AVES</name>
<organism evidence="3 4">
    <name type="scientific">Nothocercus julius</name>
    <dbReference type="NCBI Taxonomy" id="2585813"/>
    <lineage>
        <taxon>Eukaryota</taxon>
        <taxon>Metazoa</taxon>
        <taxon>Chordata</taxon>
        <taxon>Craniata</taxon>
        <taxon>Vertebrata</taxon>
        <taxon>Euteleostomi</taxon>
        <taxon>Archelosauria</taxon>
        <taxon>Archosauria</taxon>
        <taxon>Dinosauria</taxon>
        <taxon>Saurischia</taxon>
        <taxon>Theropoda</taxon>
        <taxon>Coelurosauria</taxon>
        <taxon>Aves</taxon>
        <taxon>Palaeognathae</taxon>
        <taxon>Tinamiformes</taxon>
        <taxon>Tinamidae</taxon>
        <taxon>Nothocercus</taxon>
    </lineage>
</organism>
<evidence type="ECO:0000313" key="4">
    <source>
        <dbReference type="Proteomes" id="UP000531559"/>
    </source>
</evidence>
<dbReference type="PANTHER" id="PTHR17008">
    <property type="entry name" value="MEIOSIS-EXPRESSED GENE 1 PROTEIN"/>
    <property type="match status" value="1"/>
</dbReference>
<dbReference type="AlphaFoldDB" id="A0A7K7W3E3"/>
<evidence type="ECO:0000256" key="2">
    <source>
        <dbReference type="ARBA" id="ARBA00008514"/>
    </source>
</evidence>
<sequence>KKSEISGVMAKAGIKPKSICHAKKWSDEIENLYRFQQAGYRDEVEYKQVKQVDTVECWAETGFVKKLQRRDNTFYYYNKQRECEDREVHKVKVYMY</sequence>
<dbReference type="Proteomes" id="UP000531559">
    <property type="component" value="Unassembled WGS sequence"/>
</dbReference>
<dbReference type="Pfam" id="PF15163">
    <property type="entry name" value="Meiosis_expr"/>
    <property type="match status" value="1"/>
</dbReference>
<feature type="non-terminal residue" evidence="3">
    <location>
        <position position="96"/>
    </location>
</feature>
<dbReference type="OrthoDB" id="10023051at2759"/>
<comment type="similarity">
    <text evidence="2">Belongs to the MEIG1 family.</text>
</comment>
<proteinExistence type="inferred from homology"/>
<keyword evidence="4" id="KW-1185">Reference proteome</keyword>
<accession>A0A7K7W3E3</accession>
<dbReference type="EMBL" id="VZSV01000034">
    <property type="protein sequence ID" value="NXA47818.1"/>
    <property type="molecule type" value="Genomic_DNA"/>
</dbReference>
<comment type="function">
    <text evidence="1">Essential for spermiogenesis.</text>
</comment>
<comment type="caution">
    <text evidence="3">The sequence shown here is derived from an EMBL/GenBank/DDBJ whole genome shotgun (WGS) entry which is preliminary data.</text>
</comment>
<dbReference type="PANTHER" id="PTHR17008:SF1">
    <property type="entry name" value="MEIOSIS EXPRESSED GENE 1 PROTEIN HOMOLOG"/>
    <property type="match status" value="1"/>
</dbReference>
<reference evidence="3 4" key="1">
    <citation type="submission" date="2019-09" db="EMBL/GenBank/DDBJ databases">
        <title>Bird 10,000 Genomes (B10K) Project - Family phase.</title>
        <authorList>
            <person name="Zhang G."/>
        </authorList>
    </citation>
    <scope>NUCLEOTIDE SEQUENCE [LARGE SCALE GENOMIC DNA]</scope>
    <source>
        <strain evidence="3">B10K-MSB-01</strain>
    </source>
</reference>
<evidence type="ECO:0000313" key="3">
    <source>
        <dbReference type="EMBL" id="NXA47818.1"/>
    </source>
</evidence>
<feature type="non-terminal residue" evidence="3">
    <location>
        <position position="1"/>
    </location>
</feature>
<dbReference type="GO" id="GO:0005634">
    <property type="term" value="C:nucleus"/>
    <property type="evidence" value="ECO:0007669"/>
    <property type="project" value="InterPro"/>
</dbReference>
<dbReference type="InterPro" id="IPR020186">
    <property type="entry name" value="Meiosis-expressed_gene_1"/>
</dbReference>
<evidence type="ECO:0000256" key="1">
    <source>
        <dbReference type="ARBA" id="ARBA00003351"/>
    </source>
</evidence>
<gene>
    <name evidence="3" type="primary">Meig1</name>
    <name evidence="3" type="ORF">NOTJUL_R11858</name>
</gene>